<dbReference type="GO" id="GO:0006298">
    <property type="term" value="P:mismatch repair"/>
    <property type="evidence" value="ECO:0007669"/>
    <property type="project" value="UniProtKB-UniRule"/>
</dbReference>
<keyword evidence="1 6" id="KW-0540">Nuclease</keyword>
<feature type="compositionally biased region" description="Basic and acidic residues" evidence="7">
    <location>
        <begin position="147"/>
        <end position="161"/>
    </location>
</feature>
<dbReference type="GO" id="GO:0004519">
    <property type="term" value="F:endonuclease activity"/>
    <property type="evidence" value="ECO:0007669"/>
    <property type="project" value="UniProtKB-KW"/>
</dbReference>
<dbReference type="CDD" id="cd00221">
    <property type="entry name" value="Vsr"/>
    <property type="match status" value="1"/>
</dbReference>
<dbReference type="AlphaFoldDB" id="A0A078MUA3"/>
<evidence type="ECO:0000256" key="5">
    <source>
        <dbReference type="ARBA" id="ARBA00023204"/>
    </source>
</evidence>
<dbReference type="InterPro" id="IPR004603">
    <property type="entry name" value="DNA_mismatch_endonuc_vsr"/>
</dbReference>
<evidence type="ECO:0000256" key="2">
    <source>
        <dbReference type="ARBA" id="ARBA00022759"/>
    </source>
</evidence>
<proteinExistence type="inferred from homology"/>
<sequence length="161" mass="17852">MDTVSPEQRSRNMARIRGRDTKPELLVRRLLHAAGYRFRLHGAARGGKLPGRPDLVFAGRRKVIFVNGCFWHSHTCRAGRAVPGTNATFWAEKRARTVARDEAAVQALAALGWESFTVWECELKERSFLEAQLQAFLGPAGPAGRALDSETRNHDGGSEGR</sequence>
<dbReference type="PIRSF" id="PIRSF018267">
    <property type="entry name" value="VSR_endonuc"/>
    <property type="match status" value="1"/>
</dbReference>
<feature type="region of interest" description="Disordered" evidence="7">
    <location>
        <begin position="142"/>
        <end position="161"/>
    </location>
</feature>
<dbReference type="EMBL" id="LN483072">
    <property type="protein sequence ID" value="CEA09794.1"/>
    <property type="molecule type" value="Genomic_DNA"/>
</dbReference>
<evidence type="ECO:0000256" key="6">
    <source>
        <dbReference type="PIRNR" id="PIRNR018267"/>
    </source>
</evidence>
<dbReference type="Gene3D" id="3.40.960.10">
    <property type="entry name" value="VSR Endonuclease"/>
    <property type="match status" value="1"/>
</dbReference>
<evidence type="ECO:0000313" key="8">
    <source>
        <dbReference type="EMBL" id="CEA09794.1"/>
    </source>
</evidence>
<organism evidence="8">
    <name type="scientific">Arthrobacter saudimassiliensis</name>
    <dbReference type="NCBI Taxonomy" id="1461584"/>
    <lineage>
        <taxon>Bacteria</taxon>
        <taxon>Bacillati</taxon>
        <taxon>Actinomycetota</taxon>
        <taxon>Actinomycetes</taxon>
        <taxon>Micrococcales</taxon>
        <taxon>Micrococcaceae</taxon>
        <taxon>Arthrobacter</taxon>
    </lineage>
</organism>
<comment type="similarity">
    <text evidence="6">Belongs to the vsr family.</text>
</comment>
<keyword evidence="4 6" id="KW-0378">Hydrolase</keyword>
<evidence type="ECO:0000256" key="4">
    <source>
        <dbReference type="ARBA" id="ARBA00022801"/>
    </source>
</evidence>
<evidence type="ECO:0000256" key="7">
    <source>
        <dbReference type="SAM" id="MobiDB-lite"/>
    </source>
</evidence>
<evidence type="ECO:0000256" key="3">
    <source>
        <dbReference type="ARBA" id="ARBA00022763"/>
    </source>
</evidence>
<accession>A0A078MUA3</accession>
<reference evidence="8" key="1">
    <citation type="submission" date="2014-07" db="EMBL/GenBank/DDBJ databases">
        <authorList>
            <person name="Urmite Genomes Urmite Genomes"/>
        </authorList>
    </citation>
    <scope>NUCLEOTIDE SEQUENCE</scope>
    <source>
        <strain evidence="8">11W110_air</strain>
    </source>
</reference>
<name>A0A078MUA3_9MICC</name>
<dbReference type="EC" id="3.1.-.-" evidence="6"/>
<keyword evidence="3 6" id="KW-0227">DNA damage</keyword>
<dbReference type="NCBIfam" id="TIGR00632">
    <property type="entry name" value="vsr"/>
    <property type="match status" value="1"/>
</dbReference>
<protein>
    <recommendedName>
        <fullName evidence="6">Very short patch repair endonuclease</fullName>
        <ecNumber evidence="6">3.1.-.-</ecNumber>
    </recommendedName>
</protein>
<evidence type="ECO:0000256" key="1">
    <source>
        <dbReference type="ARBA" id="ARBA00022722"/>
    </source>
</evidence>
<dbReference type="Pfam" id="PF03852">
    <property type="entry name" value="Vsr"/>
    <property type="match status" value="1"/>
</dbReference>
<dbReference type="PATRIC" id="fig|1461584.3.peg.3141"/>
<dbReference type="SUPFAM" id="SSF52980">
    <property type="entry name" value="Restriction endonuclease-like"/>
    <property type="match status" value="1"/>
</dbReference>
<dbReference type="InterPro" id="IPR011335">
    <property type="entry name" value="Restrct_endonuc-II-like"/>
</dbReference>
<gene>
    <name evidence="8" type="primary">vsr</name>
    <name evidence="8" type="ORF">BN1051_03167</name>
</gene>
<dbReference type="GO" id="GO:0016787">
    <property type="term" value="F:hydrolase activity"/>
    <property type="evidence" value="ECO:0007669"/>
    <property type="project" value="UniProtKB-KW"/>
</dbReference>
<keyword evidence="5 6" id="KW-0234">DNA repair</keyword>
<keyword evidence="2 6" id="KW-0255">Endonuclease</keyword>
<comment type="function">
    <text evidence="6">May nick specific sequences that contain T:G mispairs resulting from m5C-deamination.</text>
</comment>